<evidence type="ECO:0000313" key="8">
    <source>
        <dbReference type="WBParaSite" id="Pan_g22322.t1"/>
    </source>
</evidence>
<dbReference type="AlphaFoldDB" id="A0A7E4VKU0"/>
<dbReference type="InterPro" id="IPR002213">
    <property type="entry name" value="UDP_glucos_trans"/>
</dbReference>
<dbReference type="SUPFAM" id="SSF53756">
    <property type="entry name" value="UDP-Glycosyltransferase/glycogen phosphorylase"/>
    <property type="match status" value="1"/>
</dbReference>
<keyword evidence="4" id="KW-0808">Transferase</keyword>
<evidence type="ECO:0000313" key="7">
    <source>
        <dbReference type="Proteomes" id="UP000492821"/>
    </source>
</evidence>
<dbReference type="Gene3D" id="3.40.50.2000">
    <property type="entry name" value="Glycogen Phosphorylase B"/>
    <property type="match status" value="1"/>
</dbReference>
<feature type="transmembrane region" description="Helical" evidence="6">
    <location>
        <begin position="99"/>
        <end position="119"/>
    </location>
</feature>
<evidence type="ECO:0000256" key="2">
    <source>
        <dbReference type="ARBA" id="ARBA00012544"/>
    </source>
</evidence>
<reference evidence="7" key="1">
    <citation type="journal article" date="2013" name="Genetics">
        <title>The draft genome and transcriptome of Panagrellus redivivus are shaped by the harsh demands of a free-living lifestyle.</title>
        <authorList>
            <person name="Srinivasan J."/>
            <person name="Dillman A.R."/>
            <person name="Macchietto M.G."/>
            <person name="Heikkinen L."/>
            <person name="Lakso M."/>
            <person name="Fracchia K.M."/>
            <person name="Antoshechkin I."/>
            <person name="Mortazavi A."/>
            <person name="Wong G."/>
            <person name="Sternberg P.W."/>
        </authorList>
    </citation>
    <scope>NUCLEOTIDE SEQUENCE [LARGE SCALE GENOMIC DNA]</scope>
    <source>
        <strain evidence="7">MT8872</strain>
    </source>
</reference>
<protein>
    <recommendedName>
        <fullName evidence="2">glucuronosyltransferase</fullName>
        <ecNumber evidence="2">2.4.1.17</ecNumber>
    </recommendedName>
</protein>
<proteinExistence type="inferred from homology"/>
<dbReference type="Pfam" id="PF00201">
    <property type="entry name" value="UDPGT"/>
    <property type="match status" value="1"/>
</dbReference>
<reference evidence="8" key="2">
    <citation type="submission" date="2020-10" db="UniProtKB">
        <authorList>
            <consortium name="WormBaseParasite"/>
        </authorList>
    </citation>
    <scope>IDENTIFICATION</scope>
</reference>
<organism evidence="7 8">
    <name type="scientific">Panagrellus redivivus</name>
    <name type="common">Microworm</name>
    <dbReference type="NCBI Taxonomy" id="6233"/>
    <lineage>
        <taxon>Eukaryota</taxon>
        <taxon>Metazoa</taxon>
        <taxon>Ecdysozoa</taxon>
        <taxon>Nematoda</taxon>
        <taxon>Chromadorea</taxon>
        <taxon>Rhabditida</taxon>
        <taxon>Tylenchina</taxon>
        <taxon>Panagrolaimomorpha</taxon>
        <taxon>Panagrolaimoidea</taxon>
        <taxon>Panagrolaimidae</taxon>
        <taxon>Panagrellus</taxon>
    </lineage>
</organism>
<keyword evidence="7" id="KW-1185">Reference proteome</keyword>
<keyword evidence="3" id="KW-0328">Glycosyltransferase</keyword>
<evidence type="ECO:0000256" key="1">
    <source>
        <dbReference type="ARBA" id="ARBA00009995"/>
    </source>
</evidence>
<evidence type="ECO:0000256" key="3">
    <source>
        <dbReference type="ARBA" id="ARBA00022676"/>
    </source>
</evidence>
<evidence type="ECO:0000256" key="5">
    <source>
        <dbReference type="ARBA" id="ARBA00047475"/>
    </source>
</evidence>
<accession>A0A7E4VKU0</accession>
<comment type="catalytic activity">
    <reaction evidence="5">
        <text>glucuronate acceptor + UDP-alpha-D-glucuronate = acceptor beta-D-glucuronoside + UDP + H(+)</text>
        <dbReference type="Rhea" id="RHEA:21032"/>
        <dbReference type="ChEBI" id="CHEBI:15378"/>
        <dbReference type="ChEBI" id="CHEBI:58052"/>
        <dbReference type="ChEBI" id="CHEBI:58223"/>
        <dbReference type="ChEBI" id="CHEBI:132367"/>
        <dbReference type="ChEBI" id="CHEBI:132368"/>
        <dbReference type="EC" id="2.4.1.17"/>
    </reaction>
</comment>
<evidence type="ECO:0000256" key="6">
    <source>
        <dbReference type="SAM" id="Phobius"/>
    </source>
</evidence>
<keyword evidence="6" id="KW-0472">Membrane</keyword>
<comment type="similarity">
    <text evidence="1">Belongs to the UDP-glycosyltransferase family.</text>
</comment>
<dbReference type="EC" id="2.4.1.17" evidence="2"/>
<dbReference type="Proteomes" id="UP000492821">
    <property type="component" value="Unassembled WGS sequence"/>
</dbReference>
<dbReference type="GO" id="GO:0015020">
    <property type="term" value="F:glucuronosyltransferase activity"/>
    <property type="evidence" value="ECO:0007669"/>
    <property type="project" value="UniProtKB-EC"/>
</dbReference>
<sequence length="123" mass="13929">MVASPVFGDQFYNATLLRKKKVGQLVELKTITPAKLISAFKTVLEDPIYTAEARHIALKTRDLPIQPKKTFLRWANYIHKHGAKQDFTLKSVELSFVKLHSLDVIFVTVLALLIGIFVLSKVH</sequence>
<dbReference type="PANTHER" id="PTHR48043">
    <property type="entry name" value="EG:EG0003.4 PROTEIN-RELATED"/>
    <property type="match status" value="1"/>
</dbReference>
<evidence type="ECO:0000256" key="4">
    <source>
        <dbReference type="ARBA" id="ARBA00022679"/>
    </source>
</evidence>
<name>A0A7E4VKU0_PANRE</name>
<dbReference type="WBParaSite" id="Pan_g22322.t1">
    <property type="protein sequence ID" value="Pan_g22322.t1"/>
    <property type="gene ID" value="Pan_g22322"/>
</dbReference>
<dbReference type="InterPro" id="IPR050271">
    <property type="entry name" value="UDP-glycosyltransferase"/>
</dbReference>
<dbReference type="PANTHER" id="PTHR48043:SF145">
    <property type="entry name" value="FI06409P-RELATED"/>
    <property type="match status" value="1"/>
</dbReference>
<keyword evidence="6" id="KW-0812">Transmembrane</keyword>
<keyword evidence="6" id="KW-1133">Transmembrane helix</keyword>